<name>A0ABT5X4Z6_9EURY</name>
<organism evidence="1 2">
    <name type="scientific">Candidatus Methanocrinis natronophilus</name>
    <dbReference type="NCBI Taxonomy" id="3033396"/>
    <lineage>
        <taxon>Archaea</taxon>
        <taxon>Methanobacteriati</taxon>
        <taxon>Methanobacteriota</taxon>
        <taxon>Stenosarchaea group</taxon>
        <taxon>Methanomicrobia</taxon>
        <taxon>Methanotrichales</taxon>
        <taxon>Methanotrichaceae</taxon>
        <taxon>Methanocrinis</taxon>
    </lineage>
</organism>
<keyword evidence="2" id="KW-1185">Reference proteome</keyword>
<evidence type="ECO:0000313" key="1">
    <source>
        <dbReference type="EMBL" id="MDF0589773.1"/>
    </source>
</evidence>
<sequence length="48" mass="4977">MDEPKKSGLIQSTKDIIAVIGIEEMYEGNEAEQGGKGVASALVGGLEL</sequence>
<proteinExistence type="predicted"/>
<reference evidence="1 2" key="1">
    <citation type="submission" date="2023-03" db="EMBL/GenBank/DDBJ databases">
        <title>WGS of Methanotrichaceae archaeon Mx.</title>
        <authorList>
            <person name="Sorokin D.Y."/>
            <person name="Merkel A.Y."/>
        </authorList>
    </citation>
    <scope>NUCLEOTIDE SEQUENCE [LARGE SCALE GENOMIC DNA]</scope>
    <source>
        <strain evidence="1 2">Mx</strain>
    </source>
</reference>
<comment type="caution">
    <text evidence="1">The sequence shown here is derived from an EMBL/GenBank/DDBJ whole genome shotgun (WGS) entry which is preliminary data.</text>
</comment>
<dbReference type="Proteomes" id="UP001220010">
    <property type="component" value="Unassembled WGS sequence"/>
</dbReference>
<accession>A0ABT5X4Z6</accession>
<dbReference type="EMBL" id="JARFPK010000003">
    <property type="protein sequence ID" value="MDF0589773.1"/>
    <property type="molecule type" value="Genomic_DNA"/>
</dbReference>
<gene>
    <name evidence="1" type="ORF">P0O15_01080</name>
</gene>
<protein>
    <submittedName>
        <fullName evidence="1">Uncharacterized protein</fullName>
    </submittedName>
</protein>
<evidence type="ECO:0000313" key="2">
    <source>
        <dbReference type="Proteomes" id="UP001220010"/>
    </source>
</evidence>
<dbReference type="RefSeq" id="WP_316965533.1">
    <property type="nucleotide sequence ID" value="NZ_JARFPK010000003.1"/>
</dbReference>